<dbReference type="Pfam" id="PF04075">
    <property type="entry name" value="F420H2_quin_red"/>
    <property type="match status" value="1"/>
</dbReference>
<dbReference type="EMBL" id="FQZK01000002">
    <property type="protein sequence ID" value="SHI87618.1"/>
    <property type="molecule type" value="Genomic_DNA"/>
</dbReference>
<dbReference type="NCBIfam" id="TIGR00026">
    <property type="entry name" value="hi_GC_TIGR00026"/>
    <property type="match status" value="1"/>
</dbReference>
<dbReference type="Gene3D" id="2.30.110.10">
    <property type="entry name" value="Electron Transport, Fmn-binding Protein, Chain A"/>
    <property type="match status" value="1"/>
</dbReference>
<keyword evidence="2" id="KW-1185">Reference proteome</keyword>
<organism evidence="1 2">
    <name type="scientific">Nocardiopsis flavescens</name>
    <dbReference type="NCBI Taxonomy" id="758803"/>
    <lineage>
        <taxon>Bacteria</taxon>
        <taxon>Bacillati</taxon>
        <taxon>Actinomycetota</taxon>
        <taxon>Actinomycetes</taxon>
        <taxon>Streptosporangiales</taxon>
        <taxon>Nocardiopsidaceae</taxon>
        <taxon>Nocardiopsis</taxon>
    </lineage>
</organism>
<dbReference type="SUPFAM" id="SSF50475">
    <property type="entry name" value="FMN-binding split barrel"/>
    <property type="match status" value="1"/>
</dbReference>
<dbReference type="GO" id="GO:0016491">
    <property type="term" value="F:oxidoreductase activity"/>
    <property type="evidence" value="ECO:0007669"/>
    <property type="project" value="InterPro"/>
</dbReference>
<evidence type="ECO:0000313" key="2">
    <source>
        <dbReference type="Proteomes" id="UP000184452"/>
    </source>
</evidence>
<dbReference type="Proteomes" id="UP000184452">
    <property type="component" value="Unassembled WGS sequence"/>
</dbReference>
<sequence length="155" mass="17364">MVDEPAKRFEMTRARRVLNATLGGFVKYGLCPPDTYLLTTRGRKTGFLRTVPVNLVDNDEGRFLVAPYGEVGWVRNLRADGFATLRRGGWIELVSVRELDAAEAAPVLREYVDHPRSVVVAPYFDAPPDAPAEAFEAEAHRHPVFVIVRTTTIRI</sequence>
<proteinExistence type="predicted"/>
<evidence type="ECO:0000313" key="1">
    <source>
        <dbReference type="EMBL" id="SHI87618.1"/>
    </source>
</evidence>
<dbReference type="STRING" id="758803.SAMN05421803_102368"/>
<dbReference type="OrthoDB" id="5186446at2"/>
<dbReference type="InterPro" id="IPR012349">
    <property type="entry name" value="Split_barrel_FMN-bd"/>
</dbReference>
<dbReference type="InterPro" id="IPR004378">
    <property type="entry name" value="F420H2_quin_Rdtase"/>
</dbReference>
<dbReference type="RefSeq" id="WP_073376248.1">
    <property type="nucleotide sequence ID" value="NZ_FQZK01000002.1"/>
</dbReference>
<name>A0A1M6EQG3_9ACTN</name>
<protein>
    <submittedName>
        <fullName evidence="1">Deazaflavin-dependent oxidoreductase, nitroreductase family</fullName>
    </submittedName>
</protein>
<reference evidence="1 2" key="1">
    <citation type="submission" date="2016-11" db="EMBL/GenBank/DDBJ databases">
        <authorList>
            <person name="Jaros S."/>
            <person name="Januszkiewicz K."/>
            <person name="Wedrychowicz H."/>
        </authorList>
    </citation>
    <scope>NUCLEOTIDE SEQUENCE [LARGE SCALE GENOMIC DNA]</scope>
    <source>
        <strain evidence="1 2">CGMCC 4.5723</strain>
    </source>
</reference>
<dbReference type="AlphaFoldDB" id="A0A1M6EQG3"/>
<accession>A0A1M6EQG3</accession>
<gene>
    <name evidence="1" type="ORF">SAMN05421803_102368</name>
</gene>